<dbReference type="InterPro" id="IPR049071">
    <property type="entry name" value="MPI_cupin_dom"/>
</dbReference>
<keyword evidence="2 3" id="KW-0862">Zinc</keyword>
<evidence type="ECO:0000313" key="9">
    <source>
        <dbReference type="Proteomes" id="UP000295681"/>
    </source>
</evidence>
<feature type="binding site" evidence="4">
    <location>
        <position position="96"/>
    </location>
    <ligand>
        <name>Zn(2+)</name>
        <dbReference type="ChEBI" id="CHEBI:29105"/>
    </ligand>
</feature>
<organism evidence="8 9">
    <name type="scientific">Leuconostoc fallax</name>
    <dbReference type="NCBI Taxonomy" id="1251"/>
    <lineage>
        <taxon>Bacteria</taxon>
        <taxon>Bacillati</taxon>
        <taxon>Bacillota</taxon>
        <taxon>Bacilli</taxon>
        <taxon>Lactobacillales</taxon>
        <taxon>Lactobacillaceae</taxon>
        <taxon>Leuconostoc</taxon>
    </lineage>
</organism>
<feature type="domain" description="Mannose-6-phosphate isomerase cupin" evidence="7">
    <location>
        <begin position="238"/>
        <end position="313"/>
    </location>
</feature>
<name>A0A4R5NAR2_9LACO</name>
<dbReference type="EMBL" id="PUFI01000005">
    <property type="protein sequence ID" value="TDG69606.1"/>
    <property type="molecule type" value="Genomic_DNA"/>
</dbReference>
<dbReference type="EC" id="5.3.1.8" evidence="3"/>
<dbReference type="GO" id="GO:0008270">
    <property type="term" value="F:zinc ion binding"/>
    <property type="evidence" value="ECO:0007669"/>
    <property type="project" value="UniProtKB-UniRule"/>
</dbReference>
<dbReference type="Pfam" id="PF20511">
    <property type="entry name" value="PMI_typeI_cat"/>
    <property type="match status" value="1"/>
</dbReference>
<dbReference type="InterPro" id="IPR014628">
    <property type="entry name" value="Man6P_isomerase_Firm_short"/>
</dbReference>
<feature type="domain" description="Phosphomannose isomerase type I catalytic" evidence="6">
    <location>
        <begin position="5"/>
        <end position="105"/>
    </location>
</feature>
<comment type="similarity">
    <text evidence="3">Belongs to the mannose-6-phosphate isomerase type 1 family.</text>
</comment>
<evidence type="ECO:0000256" key="1">
    <source>
        <dbReference type="ARBA" id="ARBA00022723"/>
    </source>
</evidence>
<comment type="cofactor">
    <cofactor evidence="4">
        <name>Zn(2+)</name>
        <dbReference type="ChEBI" id="CHEBI:29105"/>
    </cofactor>
    <text evidence="4">Binds 1 zinc ion per subunit.</text>
</comment>
<keyword evidence="1 3" id="KW-0479">Metal-binding</keyword>
<dbReference type="PIRSF" id="PIRSF036894">
    <property type="entry name" value="PMI_Firm_short"/>
    <property type="match status" value="1"/>
</dbReference>
<dbReference type="Gene3D" id="2.60.120.10">
    <property type="entry name" value="Jelly Rolls"/>
    <property type="match status" value="2"/>
</dbReference>
<accession>A0A4R5NAR2</accession>
<evidence type="ECO:0000256" key="3">
    <source>
        <dbReference type="PIRNR" id="PIRNR036894"/>
    </source>
</evidence>
<comment type="caution">
    <text evidence="8">The sequence shown here is derived from an EMBL/GenBank/DDBJ whole genome shotgun (WGS) entry which is preliminary data.</text>
</comment>
<dbReference type="PANTHER" id="PTHR42742">
    <property type="entry name" value="TRANSCRIPTIONAL REPRESSOR MPRA"/>
    <property type="match status" value="1"/>
</dbReference>
<dbReference type="CDD" id="cd07010">
    <property type="entry name" value="cupin_PMI_type_I_N_bac"/>
    <property type="match status" value="1"/>
</dbReference>
<gene>
    <name evidence="8" type="ORF">C5L23_001068</name>
</gene>
<dbReference type="Pfam" id="PF21621">
    <property type="entry name" value="MPI_cupin_dom"/>
    <property type="match status" value="1"/>
</dbReference>
<dbReference type="AlphaFoldDB" id="A0A4R5NAR2"/>
<sequence length="329" mass="37073">MTILFLKSELHQKMWGGQNLADYGFNLESDHVGEAWVVAAHQNGDSHVMNGKLSGMPLAEVWQQHPELFGGHGENEAFPLLVKILDAQKNLSIQVHPNDDQARKVGENFGKTESWYILSAEPGAKLYYGHRAKNKTALRQAVNDKDWANILRTIPVKTGDFFYVPSGTFHALGAGIVAMEIQQSSDTTYRFYDFDRVDPTTHQLRALQVDEALSVTKAPHIDPILGQRIMMQDNTIITRLLMAPYFSIDKLSVRGRTVLNQHHNYELFTVISGKGTLTIGHEHYDLQKGMSFILAKDVNSYVVDGDMTLIKSFVTPKIYRNNDLAFLKN</sequence>
<dbReference type="RefSeq" id="WP_133264196.1">
    <property type="nucleotide sequence ID" value="NZ_JAGYGP010000001.1"/>
</dbReference>
<dbReference type="GO" id="GO:0004476">
    <property type="term" value="F:mannose-6-phosphate isomerase activity"/>
    <property type="evidence" value="ECO:0007669"/>
    <property type="project" value="UniProtKB-UniRule"/>
</dbReference>
<dbReference type="PANTHER" id="PTHR42742:SF3">
    <property type="entry name" value="FRUCTOKINASE"/>
    <property type="match status" value="1"/>
</dbReference>
<feature type="binding site" evidence="4">
    <location>
        <position position="113"/>
    </location>
    <ligand>
        <name>Zn(2+)</name>
        <dbReference type="ChEBI" id="CHEBI:29105"/>
    </ligand>
</feature>
<dbReference type="InterPro" id="IPR011051">
    <property type="entry name" value="RmlC_Cupin_sf"/>
</dbReference>
<dbReference type="SUPFAM" id="SSF51182">
    <property type="entry name" value="RmlC-like cupins"/>
    <property type="match status" value="1"/>
</dbReference>
<evidence type="ECO:0000256" key="2">
    <source>
        <dbReference type="ARBA" id="ARBA00022833"/>
    </source>
</evidence>
<dbReference type="STRING" id="907931.GCA_000165675_00304"/>
<feature type="binding site" evidence="4">
    <location>
        <position position="170"/>
    </location>
    <ligand>
        <name>Zn(2+)</name>
        <dbReference type="ChEBI" id="CHEBI:29105"/>
    </ligand>
</feature>
<feature type="active site" evidence="5">
    <location>
        <position position="190"/>
    </location>
</feature>
<dbReference type="InterPro" id="IPR014710">
    <property type="entry name" value="RmlC-like_jellyroll"/>
</dbReference>
<keyword evidence="9" id="KW-1185">Reference proteome</keyword>
<evidence type="ECO:0000259" key="7">
    <source>
        <dbReference type="Pfam" id="PF21621"/>
    </source>
</evidence>
<evidence type="ECO:0000256" key="5">
    <source>
        <dbReference type="PIRSR" id="PIRSR036894-2"/>
    </source>
</evidence>
<dbReference type="Proteomes" id="UP000295681">
    <property type="component" value="Unassembled WGS sequence"/>
</dbReference>
<dbReference type="InterPro" id="IPR051804">
    <property type="entry name" value="Carb_Metab_Reg_Kinase/Isom"/>
</dbReference>
<keyword evidence="3" id="KW-0413">Isomerase</keyword>
<evidence type="ECO:0000313" key="8">
    <source>
        <dbReference type="EMBL" id="TDG69606.1"/>
    </source>
</evidence>
<evidence type="ECO:0000259" key="6">
    <source>
        <dbReference type="Pfam" id="PF20511"/>
    </source>
</evidence>
<reference evidence="8 9" key="1">
    <citation type="journal article" date="2019" name="Appl. Microbiol. Biotechnol.">
        <title>Uncovering carbohydrate metabolism through a genotype-phenotype association study of 56 lactic acid bacteria genomes.</title>
        <authorList>
            <person name="Buron-Moles G."/>
            <person name="Chailyan A."/>
            <person name="Dolejs I."/>
            <person name="Forster J."/>
            <person name="Miks M.H."/>
        </authorList>
    </citation>
    <scope>NUCLEOTIDE SEQUENCE [LARGE SCALE GENOMIC DNA]</scope>
    <source>
        <strain evidence="8 9">ATCC 700006</strain>
    </source>
</reference>
<dbReference type="GO" id="GO:0005975">
    <property type="term" value="P:carbohydrate metabolic process"/>
    <property type="evidence" value="ECO:0007669"/>
    <property type="project" value="UniProtKB-UniRule"/>
</dbReference>
<proteinExistence type="inferred from homology"/>
<dbReference type="InterPro" id="IPR046457">
    <property type="entry name" value="PMI_typeI_cat"/>
</dbReference>
<protein>
    <recommendedName>
        <fullName evidence="3">Mannose-6-phosphate isomerase</fullName>
        <ecNumber evidence="3">5.3.1.8</ecNumber>
    </recommendedName>
</protein>
<comment type="catalytic activity">
    <reaction evidence="3">
        <text>D-mannose 6-phosphate = D-fructose 6-phosphate</text>
        <dbReference type="Rhea" id="RHEA:12356"/>
        <dbReference type="ChEBI" id="CHEBI:58735"/>
        <dbReference type="ChEBI" id="CHEBI:61527"/>
        <dbReference type="EC" id="5.3.1.8"/>
    </reaction>
</comment>
<evidence type="ECO:0000256" key="4">
    <source>
        <dbReference type="PIRSR" id="PIRSR036894-1"/>
    </source>
</evidence>